<dbReference type="AlphaFoldDB" id="A0A1S3I1Z4"/>
<dbReference type="Gene3D" id="3.90.215.10">
    <property type="entry name" value="Gamma Fibrinogen, chain A, domain 1"/>
    <property type="match status" value="1"/>
</dbReference>
<dbReference type="Proteomes" id="UP000085678">
    <property type="component" value="Unplaced"/>
</dbReference>
<reference evidence="10" key="1">
    <citation type="submission" date="2025-08" db="UniProtKB">
        <authorList>
            <consortium name="RefSeq"/>
        </authorList>
    </citation>
    <scope>IDENTIFICATION</scope>
    <source>
        <tissue evidence="10">Gonads</tissue>
    </source>
</reference>
<keyword evidence="5" id="KW-1015">Disulfide bond</keyword>
<name>A0A1S3I1Z4_LINAN</name>
<keyword evidence="9" id="KW-1185">Reference proteome</keyword>
<comment type="subcellular location">
    <subcellularLocation>
        <location evidence="1">Secreted</location>
    </subcellularLocation>
</comment>
<sequence length="248" mass="28373">MRTYIWIPMMVWIAVTKEAVTCTCQKFERADCCCPHPDCASIYRSGVHQSGVYWLRPYDNKGGFWAYCDMLTDGGGWTVFQRRQDGSVDFFRDWEAYKEGFGYPNSEHWLGNEFLHRLTGQRVYALRVDLRDGNGTEAYSKSSLFKISDEAGKYTLTLGDYSGTAGGPLSGNGAAFSTKDRDNDVYNQNCASIFKGAWWYTKCHSSNLNGHYYNGPHDSYADGVNYQQFRGYHYSLPFTEMKIRPSDF</sequence>
<dbReference type="InterPro" id="IPR037579">
    <property type="entry name" value="FIB_ANG-like"/>
</dbReference>
<evidence type="ECO:0000313" key="10">
    <source>
        <dbReference type="RefSeq" id="XP_013391851.1"/>
    </source>
</evidence>
<evidence type="ECO:0000256" key="3">
    <source>
        <dbReference type="ARBA" id="ARBA00022729"/>
    </source>
</evidence>
<dbReference type="PANTHER" id="PTHR47221">
    <property type="entry name" value="FIBRINOGEN ALPHA CHAIN"/>
    <property type="match status" value="1"/>
</dbReference>
<evidence type="ECO:0000256" key="2">
    <source>
        <dbReference type="ARBA" id="ARBA00022525"/>
    </source>
</evidence>
<evidence type="ECO:0000256" key="7">
    <source>
        <dbReference type="SAM" id="SignalP"/>
    </source>
</evidence>
<dbReference type="PROSITE" id="PS51406">
    <property type="entry name" value="FIBRINOGEN_C_2"/>
    <property type="match status" value="1"/>
</dbReference>
<dbReference type="RefSeq" id="XP_013391851.1">
    <property type="nucleotide sequence ID" value="XM_013536397.1"/>
</dbReference>
<dbReference type="InterPro" id="IPR002181">
    <property type="entry name" value="Fibrinogen_a/b/g_C_dom"/>
</dbReference>
<dbReference type="FunFam" id="3.90.215.10:FF:000001">
    <property type="entry name" value="Tenascin isoform 1"/>
    <property type="match status" value="1"/>
</dbReference>
<feature type="chain" id="PRO_5010302712" evidence="7">
    <location>
        <begin position="20"/>
        <end position="248"/>
    </location>
</feature>
<feature type="signal peptide" evidence="7">
    <location>
        <begin position="1"/>
        <end position="19"/>
    </location>
</feature>
<dbReference type="KEGG" id="lak:106159943"/>
<keyword evidence="2" id="KW-0964">Secreted</keyword>
<dbReference type="Pfam" id="PF00147">
    <property type="entry name" value="Fibrinogen_C"/>
    <property type="match status" value="1"/>
</dbReference>
<dbReference type="OrthoDB" id="159395at2759"/>
<evidence type="ECO:0000256" key="1">
    <source>
        <dbReference type="ARBA" id="ARBA00004613"/>
    </source>
</evidence>
<dbReference type="NCBIfam" id="NF040941">
    <property type="entry name" value="GGGWT_bact"/>
    <property type="match status" value="1"/>
</dbReference>
<dbReference type="GO" id="GO:0005576">
    <property type="term" value="C:extracellular region"/>
    <property type="evidence" value="ECO:0007669"/>
    <property type="project" value="UniProtKB-SubCell"/>
</dbReference>
<keyword evidence="4" id="KW-0175">Coiled coil</keyword>
<evidence type="ECO:0000259" key="8">
    <source>
        <dbReference type="PROSITE" id="PS51406"/>
    </source>
</evidence>
<evidence type="ECO:0000313" key="9">
    <source>
        <dbReference type="Proteomes" id="UP000085678"/>
    </source>
</evidence>
<keyword evidence="6" id="KW-0325">Glycoprotein</keyword>
<dbReference type="InterPro" id="IPR014716">
    <property type="entry name" value="Fibrinogen_a/b/g_C_1"/>
</dbReference>
<dbReference type="InterPro" id="IPR036056">
    <property type="entry name" value="Fibrinogen-like_C"/>
</dbReference>
<protein>
    <submittedName>
        <fullName evidence="10">Fibrinogen C domain-containing protein 1 isoform X1</fullName>
    </submittedName>
</protein>
<dbReference type="InParanoid" id="A0A1S3I1Z4"/>
<gene>
    <name evidence="10" type="primary">LOC106159943</name>
</gene>
<evidence type="ECO:0000256" key="4">
    <source>
        <dbReference type="ARBA" id="ARBA00023054"/>
    </source>
</evidence>
<organism evidence="9 10">
    <name type="scientific">Lingula anatina</name>
    <name type="common">Brachiopod</name>
    <name type="synonym">Lingula unguis</name>
    <dbReference type="NCBI Taxonomy" id="7574"/>
    <lineage>
        <taxon>Eukaryota</taxon>
        <taxon>Metazoa</taxon>
        <taxon>Spiralia</taxon>
        <taxon>Lophotrochozoa</taxon>
        <taxon>Brachiopoda</taxon>
        <taxon>Linguliformea</taxon>
        <taxon>Lingulata</taxon>
        <taxon>Lingulida</taxon>
        <taxon>Linguloidea</taxon>
        <taxon>Lingulidae</taxon>
        <taxon>Lingula</taxon>
    </lineage>
</organism>
<accession>A0A1S3I1Z4</accession>
<feature type="domain" description="Fibrinogen C-terminal" evidence="8">
    <location>
        <begin position="30"/>
        <end position="247"/>
    </location>
</feature>
<dbReference type="SUPFAM" id="SSF56496">
    <property type="entry name" value="Fibrinogen C-terminal domain-like"/>
    <property type="match status" value="1"/>
</dbReference>
<evidence type="ECO:0000256" key="6">
    <source>
        <dbReference type="ARBA" id="ARBA00023180"/>
    </source>
</evidence>
<proteinExistence type="predicted"/>
<keyword evidence="3 7" id="KW-0732">Signal</keyword>
<dbReference type="SMART" id="SM00186">
    <property type="entry name" value="FBG"/>
    <property type="match status" value="1"/>
</dbReference>
<evidence type="ECO:0000256" key="5">
    <source>
        <dbReference type="ARBA" id="ARBA00023157"/>
    </source>
</evidence>
<dbReference type="InterPro" id="IPR020837">
    <property type="entry name" value="Fibrinogen_CS"/>
</dbReference>
<dbReference type="PROSITE" id="PS00514">
    <property type="entry name" value="FIBRINOGEN_C_1"/>
    <property type="match status" value="1"/>
</dbReference>
<dbReference type="PANTHER" id="PTHR47221:SF6">
    <property type="entry name" value="FIBRINOGEN ALPHA CHAIN"/>
    <property type="match status" value="1"/>
</dbReference>
<dbReference type="GeneID" id="106159943"/>
<dbReference type="CDD" id="cd00087">
    <property type="entry name" value="FReD"/>
    <property type="match status" value="1"/>
</dbReference>